<accession>A0ABR1FU05</accession>
<dbReference type="PROSITE" id="PS50969">
    <property type="entry name" value="FCP1"/>
    <property type="match status" value="1"/>
</dbReference>
<feature type="domain" description="FCP1 homology" evidence="2">
    <location>
        <begin position="159"/>
        <end position="339"/>
    </location>
</feature>
<gene>
    <name evidence="3" type="ORF">SO694_00020327</name>
</gene>
<feature type="region of interest" description="Disordered" evidence="1">
    <location>
        <begin position="1"/>
        <end position="21"/>
    </location>
</feature>
<dbReference type="Proteomes" id="UP001363151">
    <property type="component" value="Unassembled WGS sequence"/>
</dbReference>
<dbReference type="Gene3D" id="3.40.50.1000">
    <property type="entry name" value="HAD superfamily/HAD-like"/>
    <property type="match status" value="1"/>
</dbReference>
<comment type="caution">
    <text evidence="3">The sequence shown here is derived from an EMBL/GenBank/DDBJ whole genome shotgun (WGS) entry which is preliminary data.</text>
</comment>
<dbReference type="PRINTS" id="PR01217">
    <property type="entry name" value="PRICHEXTENSN"/>
</dbReference>
<protein>
    <recommendedName>
        <fullName evidence="2">FCP1 homology domain-containing protein</fullName>
    </recommendedName>
</protein>
<feature type="compositionally biased region" description="Low complexity" evidence="1">
    <location>
        <begin position="66"/>
        <end position="76"/>
    </location>
</feature>
<keyword evidence="4" id="KW-1185">Reference proteome</keyword>
<evidence type="ECO:0000313" key="3">
    <source>
        <dbReference type="EMBL" id="KAK7238626.1"/>
    </source>
</evidence>
<dbReference type="InterPro" id="IPR023214">
    <property type="entry name" value="HAD_sf"/>
</dbReference>
<dbReference type="InterPro" id="IPR004274">
    <property type="entry name" value="FCP1_dom"/>
</dbReference>
<dbReference type="Pfam" id="PF03031">
    <property type="entry name" value="NIF"/>
    <property type="match status" value="1"/>
</dbReference>
<feature type="compositionally biased region" description="Low complexity" evidence="1">
    <location>
        <begin position="113"/>
        <end position="128"/>
    </location>
</feature>
<dbReference type="SUPFAM" id="SSF56784">
    <property type="entry name" value="HAD-like"/>
    <property type="match status" value="1"/>
</dbReference>
<name>A0ABR1FU05_AURAN</name>
<feature type="compositionally biased region" description="Pro residues" evidence="1">
    <location>
        <begin position="129"/>
        <end position="152"/>
    </location>
</feature>
<feature type="compositionally biased region" description="Polar residues" evidence="1">
    <location>
        <begin position="94"/>
        <end position="112"/>
    </location>
</feature>
<dbReference type="EMBL" id="JBBJCI010000229">
    <property type="protein sequence ID" value="KAK7238626.1"/>
    <property type="molecule type" value="Genomic_DNA"/>
</dbReference>
<reference evidence="3 4" key="1">
    <citation type="submission" date="2024-03" db="EMBL/GenBank/DDBJ databases">
        <title>Aureococcus anophagefferens CCMP1851 and Kratosvirus quantuckense: Draft genome of a second virus-susceptible host strain in the model system.</title>
        <authorList>
            <person name="Chase E."/>
            <person name="Truchon A.R."/>
            <person name="Schepens W."/>
            <person name="Wilhelm S.W."/>
        </authorList>
    </citation>
    <scope>NUCLEOTIDE SEQUENCE [LARGE SCALE GENOMIC DNA]</scope>
    <source>
        <strain evidence="3 4">CCMP1851</strain>
    </source>
</reference>
<feature type="compositionally biased region" description="Basic residues" evidence="1">
    <location>
        <begin position="1"/>
        <end position="13"/>
    </location>
</feature>
<proteinExistence type="predicted"/>
<feature type="compositionally biased region" description="Pro residues" evidence="1">
    <location>
        <begin position="53"/>
        <end position="65"/>
    </location>
</feature>
<dbReference type="SMART" id="SM00577">
    <property type="entry name" value="CPDc"/>
    <property type="match status" value="1"/>
</dbReference>
<sequence>MPTRPSRKSRNKNKNGDEEENEMLRLAASRWTKAIAQARDAAARGVDLAEVARPPPPPPPPPPAPVAAAPAAPARPSRSRRQRPGAESFWLAASPTTTTLLGRLSDVQSKGSTPGKKAPTPAKAKPATPAKPAPTPPKPAPAKPPAKSPPKPKTTKPQLAGNPLLVLCDMNGTLVHRSKTVLPVSAKAAVVENGTHYYARDHAEDLVQFLCDAATPSDPARRRVVFAFYTSMREANAQPIARYLTRGKRADMYERKFNKDDASGENAWDTMRDLPKVWGTPAKAAHGFDETNTLVIDDTHRKMREYPSNVLVVPTYDEATVRKGGDDALEYLAAYIDALLDHPDDIRTAVDDRPFVAPSF</sequence>
<evidence type="ECO:0000313" key="4">
    <source>
        <dbReference type="Proteomes" id="UP001363151"/>
    </source>
</evidence>
<evidence type="ECO:0000259" key="2">
    <source>
        <dbReference type="PROSITE" id="PS50969"/>
    </source>
</evidence>
<dbReference type="InterPro" id="IPR036412">
    <property type="entry name" value="HAD-like_sf"/>
</dbReference>
<organism evidence="3 4">
    <name type="scientific">Aureococcus anophagefferens</name>
    <name type="common">Harmful bloom alga</name>
    <dbReference type="NCBI Taxonomy" id="44056"/>
    <lineage>
        <taxon>Eukaryota</taxon>
        <taxon>Sar</taxon>
        <taxon>Stramenopiles</taxon>
        <taxon>Ochrophyta</taxon>
        <taxon>Pelagophyceae</taxon>
        <taxon>Pelagomonadales</taxon>
        <taxon>Pelagomonadaceae</taxon>
        <taxon>Aureococcus</taxon>
    </lineage>
</organism>
<evidence type="ECO:0000256" key="1">
    <source>
        <dbReference type="SAM" id="MobiDB-lite"/>
    </source>
</evidence>
<feature type="region of interest" description="Disordered" evidence="1">
    <location>
        <begin position="36"/>
        <end position="162"/>
    </location>
</feature>